<dbReference type="KEGG" id="pht:BLM14_12260"/>
<reference evidence="1 2" key="1">
    <citation type="journal article" date="2017" name="Int J Environ Stud">
        <title>Does the Miocene-Pliocene relict legume Oxytropis triphylla form nitrogen-fixing nodules with a combination of bacterial strains?</title>
        <authorList>
            <person name="Safronova V."/>
            <person name="Belimov A."/>
            <person name="Sazanova A."/>
            <person name="Kuznetsova I."/>
            <person name="Popova J."/>
            <person name="Andronov E."/>
            <person name="Verkhozina A."/>
            <person name="Tikhonovich I."/>
        </authorList>
    </citation>
    <scope>NUCLEOTIDE SEQUENCE [LARGE SCALE GENOMIC DNA]</scope>
    <source>
        <strain evidence="1 2">Tri-38</strain>
    </source>
</reference>
<accession>A0A2N9VQW9</accession>
<dbReference type="OrthoDB" id="8116620at2"/>
<gene>
    <name evidence="1" type="ORF">B5P45_22705</name>
</gene>
<proteinExistence type="predicted"/>
<dbReference type="AlphaFoldDB" id="A0A2N9VQW9"/>
<evidence type="ECO:0000313" key="2">
    <source>
        <dbReference type="Proteomes" id="UP000232163"/>
    </source>
</evidence>
<dbReference type="RefSeq" id="WP_099999649.1">
    <property type="nucleotide sequence ID" value="NZ_CP017940.1"/>
</dbReference>
<protein>
    <submittedName>
        <fullName evidence="1">Uncharacterized protein</fullName>
    </submittedName>
</protein>
<name>A0A2N9VQW9_9HYPH</name>
<dbReference type="Proteomes" id="UP000232163">
    <property type="component" value="Unassembled WGS sequence"/>
</dbReference>
<dbReference type="EMBL" id="MZMT01000053">
    <property type="protein sequence ID" value="PIO41887.1"/>
    <property type="molecule type" value="Genomic_DNA"/>
</dbReference>
<evidence type="ECO:0000313" key="1">
    <source>
        <dbReference type="EMBL" id="PIO41887.1"/>
    </source>
</evidence>
<comment type="caution">
    <text evidence="1">The sequence shown here is derived from an EMBL/GenBank/DDBJ whole genome shotgun (WGS) entry which is preliminary data.</text>
</comment>
<organism evidence="1 2">
    <name type="scientific">Phyllobacterium zundukense</name>
    <dbReference type="NCBI Taxonomy" id="1867719"/>
    <lineage>
        <taxon>Bacteria</taxon>
        <taxon>Pseudomonadati</taxon>
        <taxon>Pseudomonadota</taxon>
        <taxon>Alphaproteobacteria</taxon>
        <taxon>Hyphomicrobiales</taxon>
        <taxon>Phyllobacteriaceae</taxon>
        <taxon>Phyllobacterium</taxon>
    </lineage>
</organism>
<keyword evidence="2" id="KW-1185">Reference proteome</keyword>
<sequence>MILDENGKTMLDDLEELLSRLTDAQKQLVLLSARTKAFPDNNTLKKIATLSLNISAVEAVITDAQSITQKTRIAKDND</sequence>